<name>A0ABX1Q7V5_9RHOO</name>
<accession>A0ABX1Q7V5</accession>
<dbReference type="Gene3D" id="1.10.10.1130">
    <property type="entry name" value="Uncharacterised protein PF10982, DUF2789"/>
    <property type="match status" value="1"/>
</dbReference>
<dbReference type="Pfam" id="PF10982">
    <property type="entry name" value="DUF2789"/>
    <property type="match status" value="1"/>
</dbReference>
<protein>
    <submittedName>
        <fullName evidence="1">DUF2789 family protein</fullName>
    </submittedName>
</protein>
<dbReference type="InterPro" id="IPR038086">
    <property type="entry name" value="DUF2789_sf"/>
</dbReference>
<evidence type="ECO:0000313" key="1">
    <source>
        <dbReference type="EMBL" id="NMG73587.1"/>
    </source>
</evidence>
<dbReference type="InterPro" id="IPR021250">
    <property type="entry name" value="DUF2789"/>
</dbReference>
<reference evidence="1 2" key="1">
    <citation type="submission" date="2019-12" db="EMBL/GenBank/DDBJ databases">
        <title>Comparative genomics gives insights into the taxonomy of the Azoarcus-Aromatoleum group and reveals separate origins of nif in the plant-associated Azoarcus and non-plant-associated Aromatoleum sub-groups.</title>
        <authorList>
            <person name="Lafos M."/>
            <person name="Maluk M."/>
            <person name="Batista M."/>
            <person name="Junghare M."/>
            <person name="Carmona M."/>
            <person name="Faoro H."/>
            <person name="Cruz L.M."/>
            <person name="Battistoni F."/>
            <person name="De Souza E."/>
            <person name="Pedrosa F."/>
            <person name="Chen W.-M."/>
            <person name="Poole P.S."/>
            <person name="Dixon R.A."/>
            <person name="James E.K."/>
        </authorList>
    </citation>
    <scope>NUCLEOTIDE SEQUENCE [LARGE SCALE GENOMIC DNA]</scope>
    <source>
        <strain evidence="1 2">22Lin</strain>
    </source>
</reference>
<dbReference type="EMBL" id="WTVQ01000003">
    <property type="protein sequence ID" value="NMG73587.1"/>
    <property type="molecule type" value="Genomic_DNA"/>
</dbReference>
<proteinExistence type="predicted"/>
<dbReference type="RefSeq" id="WP_169258744.1">
    <property type="nucleotide sequence ID" value="NZ_WTVQ01000003.1"/>
</dbReference>
<dbReference type="Proteomes" id="UP000648984">
    <property type="component" value="Unassembled WGS sequence"/>
</dbReference>
<evidence type="ECO:0000313" key="2">
    <source>
        <dbReference type="Proteomes" id="UP000648984"/>
    </source>
</evidence>
<organism evidence="1 2">
    <name type="scientific">Aromatoleum diolicum</name>
    <dbReference type="NCBI Taxonomy" id="75796"/>
    <lineage>
        <taxon>Bacteria</taxon>
        <taxon>Pseudomonadati</taxon>
        <taxon>Pseudomonadota</taxon>
        <taxon>Betaproteobacteria</taxon>
        <taxon>Rhodocyclales</taxon>
        <taxon>Rhodocyclaceae</taxon>
        <taxon>Aromatoleum</taxon>
    </lineage>
</organism>
<comment type="caution">
    <text evidence="1">The sequence shown here is derived from an EMBL/GenBank/DDBJ whole genome shotgun (WGS) entry which is preliminary data.</text>
</comment>
<keyword evidence="2" id="KW-1185">Reference proteome</keyword>
<gene>
    <name evidence="1" type="ORF">GPA25_02325</name>
</gene>
<sequence>MELPLHTMSNLFAQLGLPSDESAIDRFIANHAPLPETVTLASAPFWTQSQAAFLREEIGEDADWAEVVDQLNLRLRS</sequence>